<dbReference type="PANTHER" id="PTHR19303:SF73">
    <property type="entry name" value="PROTEIN PDC2"/>
    <property type="match status" value="1"/>
</dbReference>
<dbReference type="OrthoDB" id="10060191at2759"/>
<gene>
    <name evidence="4" type="ORF">CUNI_LOCUS5059</name>
</gene>
<dbReference type="EMBL" id="CAJHNH020000724">
    <property type="protein sequence ID" value="CAG5119501.1"/>
    <property type="molecule type" value="Genomic_DNA"/>
</dbReference>
<dbReference type="InterPro" id="IPR006600">
    <property type="entry name" value="HTH_CenpB_DNA-bd_dom"/>
</dbReference>
<dbReference type="GO" id="GO:0005634">
    <property type="term" value="C:nucleus"/>
    <property type="evidence" value="ECO:0007669"/>
    <property type="project" value="TreeGrafter"/>
</dbReference>
<dbReference type="Proteomes" id="UP000678393">
    <property type="component" value="Unassembled WGS sequence"/>
</dbReference>
<dbReference type="SMART" id="SM00674">
    <property type="entry name" value="CENPB"/>
    <property type="match status" value="2"/>
</dbReference>
<name>A0A8S3YVX2_9EUPU</name>
<organism evidence="4 5">
    <name type="scientific">Candidula unifasciata</name>
    <dbReference type="NCBI Taxonomy" id="100452"/>
    <lineage>
        <taxon>Eukaryota</taxon>
        <taxon>Metazoa</taxon>
        <taxon>Spiralia</taxon>
        <taxon>Lophotrochozoa</taxon>
        <taxon>Mollusca</taxon>
        <taxon>Gastropoda</taxon>
        <taxon>Heterobranchia</taxon>
        <taxon>Euthyneura</taxon>
        <taxon>Panpulmonata</taxon>
        <taxon>Eupulmonata</taxon>
        <taxon>Stylommatophora</taxon>
        <taxon>Helicina</taxon>
        <taxon>Helicoidea</taxon>
        <taxon>Geomitridae</taxon>
        <taxon>Candidula</taxon>
    </lineage>
</organism>
<dbReference type="InterPro" id="IPR009057">
    <property type="entry name" value="Homeodomain-like_sf"/>
</dbReference>
<keyword evidence="5" id="KW-1185">Reference proteome</keyword>
<comment type="caution">
    <text evidence="4">The sequence shown here is derived from an EMBL/GenBank/DDBJ whole genome shotgun (WGS) entry which is preliminary data.</text>
</comment>
<dbReference type="InterPro" id="IPR050863">
    <property type="entry name" value="CenT-Element_Derived"/>
</dbReference>
<keyword evidence="1" id="KW-0238">DNA-binding</keyword>
<feature type="domain" description="HTH CENPB-type" evidence="3">
    <location>
        <begin position="1"/>
        <end position="70"/>
    </location>
</feature>
<reference evidence="4" key="1">
    <citation type="submission" date="2021-04" db="EMBL/GenBank/DDBJ databases">
        <authorList>
            <consortium name="Molecular Ecology Group"/>
        </authorList>
    </citation>
    <scope>NUCLEOTIDE SEQUENCE</scope>
</reference>
<dbReference type="InterPro" id="IPR004875">
    <property type="entry name" value="DDE_SF_endonuclease_dom"/>
</dbReference>
<accession>A0A8S3YVX2</accession>
<sequence length="591" mass="67736">MEHMEQRLIAWVEEQNENNVSITNSVVKEMAKQLYEDLRKSSAYIDVKPFSASCGWFDRFKRRHGLTSFSKSKTVDENSDTVSRSSIMGHMEQRLISWLEEQNENNVRVTNSTVKDMAKQLYEDLQKSNPDVDAKPFNASCGWFDRFKRRHGFTSFTNKSKTVDENCTLDNFMDAFRALINENSYSPKQVFNLQETELFWKRMPSKMFLSTDQESGIKSQNDHCTLLLGGNAAGDYRIKPLLVCHTDAPTVLLGSSEAHLPVIWRSSNTGFITAKIFGDYFVSQLHQELKAYCENEGLPFKILLLLDMDLAYPPNLVDLSNNIRVLFLPTKIPASIQPMDQGVITMFKSCYFHQLFTKLISGTEVKGESFATDFLNSFDLKMAIDVIAEAWTQLSEQVMREAWRQIWPEILEDSENYLINGDINGVRLSILDMAKAAGFTEVDERDVEDLIESHSFERSNDNSQEIKIEHEETGDSTSGSDQQIKEEHQIGTWNSASDSDQQIKEEHQIRIGNSASNNESVRTLSTETLFQICHLGDQMISLIDENDPDRERSSQVAIHFQNVLACYRELYREKIEHADHISANTFSIKYE</sequence>
<evidence type="ECO:0000256" key="2">
    <source>
        <dbReference type="SAM" id="MobiDB-lite"/>
    </source>
</evidence>
<evidence type="ECO:0000259" key="3">
    <source>
        <dbReference type="PROSITE" id="PS51253"/>
    </source>
</evidence>
<dbReference type="Pfam" id="PF03184">
    <property type="entry name" value="DDE_1"/>
    <property type="match status" value="1"/>
</dbReference>
<proteinExistence type="predicted"/>
<dbReference type="GO" id="GO:0003677">
    <property type="term" value="F:DNA binding"/>
    <property type="evidence" value="ECO:0007669"/>
    <property type="project" value="UniProtKB-KW"/>
</dbReference>
<feature type="domain" description="HTH CENPB-type" evidence="3">
    <location>
        <begin position="79"/>
        <end position="157"/>
    </location>
</feature>
<dbReference type="AlphaFoldDB" id="A0A8S3YVX2"/>
<evidence type="ECO:0000313" key="4">
    <source>
        <dbReference type="EMBL" id="CAG5119501.1"/>
    </source>
</evidence>
<dbReference type="PROSITE" id="PS51253">
    <property type="entry name" value="HTH_CENPB"/>
    <property type="match status" value="2"/>
</dbReference>
<evidence type="ECO:0000256" key="1">
    <source>
        <dbReference type="ARBA" id="ARBA00023125"/>
    </source>
</evidence>
<feature type="region of interest" description="Disordered" evidence="2">
    <location>
        <begin position="452"/>
        <end position="486"/>
    </location>
</feature>
<dbReference type="PANTHER" id="PTHR19303">
    <property type="entry name" value="TRANSPOSON"/>
    <property type="match status" value="1"/>
</dbReference>
<dbReference type="Gene3D" id="1.10.10.60">
    <property type="entry name" value="Homeodomain-like"/>
    <property type="match status" value="2"/>
</dbReference>
<dbReference type="Pfam" id="PF03221">
    <property type="entry name" value="HTH_Tnp_Tc5"/>
    <property type="match status" value="2"/>
</dbReference>
<feature type="compositionally biased region" description="Basic and acidic residues" evidence="2">
    <location>
        <begin position="452"/>
        <end position="473"/>
    </location>
</feature>
<protein>
    <recommendedName>
        <fullName evidence="3">HTH CENPB-type domain-containing protein</fullName>
    </recommendedName>
</protein>
<evidence type="ECO:0000313" key="5">
    <source>
        <dbReference type="Proteomes" id="UP000678393"/>
    </source>
</evidence>
<dbReference type="SUPFAM" id="SSF46689">
    <property type="entry name" value="Homeodomain-like"/>
    <property type="match status" value="2"/>
</dbReference>